<feature type="domain" description="DUF4426" evidence="1">
    <location>
        <begin position="48"/>
        <end position="166"/>
    </location>
</feature>
<dbReference type="Gene3D" id="2.60.40.3340">
    <property type="entry name" value="Domain of unknown function DUF4426"/>
    <property type="match status" value="1"/>
</dbReference>
<accession>A0ABT6JI11</accession>
<proteinExistence type="predicted"/>
<evidence type="ECO:0000313" key="2">
    <source>
        <dbReference type="EMBL" id="MDH5830321.1"/>
    </source>
</evidence>
<gene>
    <name evidence="2" type="ORF">QFW80_07290</name>
</gene>
<dbReference type="PROSITE" id="PS51257">
    <property type="entry name" value="PROKAR_LIPOPROTEIN"/>
    <property type="match status" value="1"/>
</dbReference>
<sequence length="170" mass="17941">MTERRHRGGRIAWTCLAALAVAACGGEPASRADLSAQAEAARLPAELQHGDLRIHASLAPTAGLNDAIAARYGVTPGRNVHLLLVGVRRGAAADETSVPARVRARARDLRGVWQDIALHEVRSDGFIDYVGSLRMAPPDTLAFEITVHADGAPGPAILRFSRDVFPPSGG</sequence>
<dbReference type="InterPro" id="IPR025218">
    <property type="entry name" value="DUF4426"/>
</dbReference>
<protein>
    <submittedName>
        <fullName evidence="2">DUF4426 domain-containing protein</fullName>
    </submittedName>
</protein>
<evidence type="ECO:0000259" key="1">
    <source>
        <dbReference type="Pfam" id="PF14467"/>
    </source>
</evidence>
<dbReference type="EMBL" id="JARXRN010000021">
    <property type="protein sequence ID" value="MDH5830321.1"/>
    <property type="molecule type" value="Genomic_DNA"/>
</dbReference>
<evidence type="ECO:0000313" key="3">
    <source>
        <dbReference type="Proteomes" id="UP001156831"/>
    </source>
</evidence>
<organism evidence="2 3">
    <name type="scientific">Luteimonas rhizosphaericola</name>
    <dbReference type="NCBI Taxonomy" id="3042024"/>
    <lineage>
        <taxon>Bacteria</taxon>
        <taxon>Pseudomonadati</taxon>
        <taxon>Pseudomonadota</taxon>
        <taxon>Gammaproteobacteria</taxon>
        <taxon>Lysobacterales</taxon>
        <taxon>Lysobacteraceae</taxon>
        <taxon>Luteimonas</taxon>
    </lineage>
</organism>
<dbReference type="Pfam" id="PF14467">
    <property type="entry name" value="DUF4426"/>
    <property type="match status" value="1"/>
</dbReference>
<reference evidence="2 3" key="1">
    <citation type="submission" date="2023-04" db="EMBL/GenBank/DDBJ databases">
        <title>Luteimonas sp. M1R5S18.</title>
        <authorList>
            <person name="Sun J.-Q."/>
        </authorList>
    </citation>
    <scope>NUCLEOTIDE SEQUENCE [LARGE SCALE GENOMIC DNA]</scope>
    <source>
        <strain evidence="2 3">M1R5S18</strain>
    </source>
</reference>
<name>A0ABT6JI11_9GAMM</name>
<comment type="caution">
    <text evidence="2">The sequence shown here is derived from an EMBL/GenBank/DDBJ whole genome shotgun (WGS) entry which is preliminary data.</text>
</comment>
<keyword evidence="3" id="KW-1185">Reference proteome</keyword>
<dbReference type="RefSeq" id="WP_280600929.1">
    <property type="nucleotide sequence ID" value="NZ_JARXRN010000021.1"/>
</dbReference>
<dbReference type="Proteomes" id="UP001156831">
    <property type="component" value="Unassembled WGS sequence"/>
</dbReference>